<dbReference type="Proteomes" id="UP001249851">
    <property type="component" value="Unassembled WGS sequence"/>
</dbReference>
<dbReference type="PANTHER" id="PTHR47027:SF20">
    <property type="entry name" value="REVERSE TRANSCRIPTASE-LIKE PROTEIN WITH RNA-DIRECTED DNA POLYMERASE DOMAIN"/>
    <property type="match status" value="1"/>
</dbReference>
<dbReference type="InterPro" id="IPR013087">
    <property type="entry name" value="Znf_C2H2_type"/>
</dbReference>
<protein>
    <recommendedName>
        <fullName evidence="1">C2H2-type domain-containing protein</fullName>
    </recommendedName>
</protein>
<dbReference type="PANTHER" id="PTHR47027">
    <property type="entry name" value="REVERSE TRANSCRIPTASE DOMAIN-CONTAINING PROTEIN"/>
    <property type="match status" value="1"/>
</dbReference>
<accession>A0AAD9PYL1</accession>
<dbReference type="AlphaFoldDB" id="A0AAD9PYL1"/>
<dbReference type="EMBL" id="JARQWQ010000102">
    <property type="protein sequence ID" value="KAK2551065.1"/>
    <property type="molecule type" value="Genomic_DNA"/>
</dbReference>
<dbReference type="PROSITE" id="PS00028">
    <property type="entry name" value="ZINC_FINGER_C2H2_1"/>
    <property type="match status" value="1"/>
</dbReference>
<reference evidence="2" key="2">
    <citation type="journal article" date="2023" name="Science">
        <title>Genomic signatures of disease resistance in endangered staghorn corals.</title>
        <authorList>
            <person name="Vollmer S.V."/>
            <person name="Selwyn J.D."/>
            <person name="Despard B.A."/>
            <person name="Roesel C.L."/>
        </authorList>
    </citation>
    <scope>NUCLEOTIDE SEQUENCE</scope>
    <source>
        <strain evidence="2">K2</strain>
    </source>
</reference>
<feature type="domain" description="C2H2-type" evidence="1">
    <location>
        <begin position="337"/>
        <end position="358"/>
    </location>
</feature>
<sequence>MHARLCISGNYPERFCVTNGVKQGCVIAPILFKLFFAATLGEALPSSAEVILIRFRTDGGIFNIRRLQAKTKVYLQLVGDLLFADDCGAFAHTEDHLQILMNNFSSAAGNFGHVSTTPGPASVLSEDGQSDREVSNYISKASASFGRLYTRVWNSHDITIPTKIAVCQAVVINSLLYCSESWTTYARHIKQLESFNNSCLPKIIHETWQDSVTNLDILSKSGCPSIESMIKQLRWAGHLVRMDDDRLPKQLLYGALVGGQRKIGRPRKRFKDCLNASLKDCAIDLETWELIAYDRLLRRRSIYGGILHFEAERSQCIIQNRLWRKDPLDAAPTGLVCHLCSRPCANKTRLPAHLRLRHPGYASHKPSSSRAMWLP</sequence>
<gene>
    <name evidence="2" type="ORF">P5673_028127</name>
</gene>
<comment type="caution">
    <text evidence="2">The sequence shown here is derived from an EMBL/GenBank/DDBJ whole genome shotgun (WGS) entry which is preliminary data.</text>
</comment>
<reference evidence="2" key="1">
    <citation type="journal article" date="2023" name="G3 (Bethesda)">
        <title>Whole genome assembly and annotation of the endangered Caribbean coral Acropora cervicornis.</title>
        <authorList>
            <person name="Selwyn J.D."/>
            <person name="Vollmer S.V."/>
        </authorList>
    </citation>
    <scope>NUCLEOTIDE SEQUENCE</scope>
    <source>
        <strain evidence="2">K2</strain>
    </source>
</reference>
<organism evidence="2 3">
    <name type="scientific">Acropora cervicornis</name>
    <name type="common">Staghorn coral</name>
    <dbReference type="NCBI Taxonomy" id="6130"/>
    <lineage>
        <taxon>Eukaryota</taxon>
        <taxon>Metazoa</taxon>
        <taxon>Cnidaria</taxon>
        <taxon>Anthozoa</taxon>
        <taxon>Hexacorallia</taxon>
        <taxon>Scleractinia</taxon>
        <taxon>Astrocoeniina</taxon>
        <taxon>Acroporidae</taxon>
        <taxon>Acropora</taxon>
    </lineage>
</organism>
<name>A0AAD9PYL1_ACRCE</name>
<evidence type="ECO:0000313" key="2">
    <source>
        <dbReference type="EMBL" id="KAK2551065.1"/>
    </source>
</evidence>
<proteinExistence type="predicted"/>
<evidence type="ECO:0000259" key="1">
    <source>
        <dbReference type="PROSITE" id="PS00028"/>
    </source>
</evidence>
<evidence type="ECO:0000313" key="3">
    <source>
        <dbReference type="Proteomes" id="UP001249851"/>
    </source>
</evidence>
<keyword evidence="3" id="KW-1185">Reference proteome</keyword>